<evidence type="ECO:0000313" key="2">
    <source>
        <dbReference type="EMBL" id="MFD1533795.1"/>
    </source>
</evidence>
<keyword evidence="3" id="KW-1185">Reference proteome</keyword>
<organism evidence="2 3">
    <name type="scientific">Pseudonocardia aurantiaca</name>
    <dbReference type="NCBI Taxonomy" id="75290"/>
    <lineage>
        <taxon>Bacteria</taxon>
        <taxon>Bacillati</taxon>
        <taxon>Actinomycetota</taxon>
        <taxon>Actinomycetes</taxon>
        <taxon>Pseudonocardiales</taxon>
        <taxon>Pseudonocardiaceae</taxon>
        <taxon>Pseudonocardia</taxon>
    </lineage>
</organism>
<accession>A0ABW4FU26</accession>
<evidence type="ECO:0000313" key="3">
    <source>
        <dbReference type="Proteomes" id="UP001597145"/>
    </source>
</evidence>
<feature type="transmembrane region" description="Helical" evidence="1">
    <location>
        <begin position="37"/>
        <end position="56"/>
    </location>
</feature>
<comment type="caution">
    <text evidence="2">The sequence shown here is derived from an EMBL/GenBank/DDBJ whole genome shotgun (WGS) entry which is preliminary data.</text>
</comment>
<protein>
    <recommendedName>
        <fullName evidence="4">Glycine zipper family protein</fullName>
    </recommendedName>
</protein>
<reference evidence="3" key="1">
    <citation type="journal article" date="2019" name="Int. J. Syst. Evol. Microbiol.">
        <title>The Global Catalogue of Microorganisms (GCM) 10K type strain sequencing project: providing services to taxonomists for standard genome sequencing and annotation.</title>
        <authorList>
            <consortium name="The Broad Institute Genomics Platform"/>
            <consortium name="The Broad Institute Genome Sequencing Center for Infectious Disease"/>
            <person name="Wu L."/>
            <person name="Ma J."/>
        </authorList>
    </citation>
    <scope>NUCLEOTIDE SEQUENCE [LARGE SCALE GENOMIC DNA]</scope>
    <source>
        <strain evidence="3">JCM 12165</strain>
    </source>
</reference>
<keyword evidence="1" id="KW-1133">Transmembrane helix</keyword>
<dbReference type="RefSeq" id="WP_343977472.1">
    <property type="nucleotide sequence ID" value="NZ_BAAAJG010000009.1"/>
</dbReference>
<dbReference type="EMBL" id="JBHUCP010000026">
    <property type="protein sequence ID" value="MFD1533795.1"/>
    <property type="molecule type" value="Genomic_DNA"/>
</dbReference>
<feature type="transmembrane region" description="Helical" evidence="1">
    <location>
        <begin position="12"/>
        <end position="31"/>
    </location>
</feature>
<keyword evidence="1" id="KW-0812">Transmembrane</keyword>
<dbReference type="Proteomes" id="UP001597145">
    <property type="component" value="Unassembled WGS sequence"/>
</dbReference>
<evidence type="ECO:0000256" key="1">
    <source>
        <dbReference type="SAM" id="Phobius"/>
    </source>
</evidence>
<keyword evidence="1" id="KW-0472">Membrane</keyword>
<proteinExistence type="predicted"/>
<gene>
    <name evidence="2" type="ORF">ACFSCY_30705</name>
</gene>
<sequence length="69" mass="7189">MADEDSERTHKPSLMTGVVIGTVLGLPIGLVMDNLAMGIPIGLVLGIAMSSSRAVVSRRRGRGGTQGRE</sequence>
<name>A0ABW4FU26_9PSEU</name>
<evidence type="ECO:0008006" key="4">
    <source>
        <dbReference type="Google" id="ProtNLM"/>
    </source>
</evidence>